<evidence type="ECO:0000256" key="6">
    <source>
        <dbReference type="SAM" id="MobiDB-lite"/>
    </source>
</evidence>
<dbReference type="PANTHER" id="PTHR33966:SF1">
    <property type="entry name" value="PROTEIN ODR-4 HOMOLOG"/>
    <property type="match status" value="1"/>
</dbReference>
<accession>A0ABU6SRM4</accession>
<keyword evidence="3 7" id="KW-0812">Transmembrane</keyword>
<reference evidence="8 9" key="1">
    <citation type="journal article" date="2023" name="Plants (Basel)">
        <title>Bridging the Gap: Combining Genomics and Transcriptomics Approaches to Understand Stylosanthes scabra, an Orphan Legume from the Brazilian Caatinga.</title>
        <authorList>
            <person name="Ferreira-Neto J.R.C."/>
            <person name="da Silva M.D."/>
            <person name="Binneck E."/>
            <person name="de Melo N.F."/>
            <person name="da Silva R.H."/>
            <person name="de Melo A.L.T.M."/>
            <person name="Pandolfi V."/>
            <person name="Bustamante F.O."/>
            <person name="Brasileiro-Vidal A.C."/>
            <person name="Benko-Iseppon A.M."/>
        </authorList>
    </citation>
    <scope>NUCLEOTIDE SEQUENCE [LARGE SCALE GENOMIC DNA]</scope>
    <source>
        <tissue evidence="8">Leaves</tissue>
    </source>
</reference>
<name>A0ABU6SRM4_9FABA</name>
<evidence type="ECO:0000256" key="2">
    <source>
        <dbReference type="ARBA" id="ARBA00010131"/>
    </source>
</evidence>
<feature type="region of interest" description="Disordered" evidence="6">
    <location>
        <begin position="54"/>
        <end position="75"/>
    </location>
</feature>
<protein>
    <recommendedName>
        <fullName evidence="10">Protein odr-4 homolog</fullName>
    </recommendedName>
</protein>
<evidence type="ECO:0000256" key="4">
    <source>
        <dbReference type="ARBA" id="ARBA00022989"/>
    </source>
</evidence>
<keyword evidence="9" id="KW-1185">Reference proteome</keyword>
<evidence type="ECO:0000256" key="3">
    <source>
        <dbReference type="ARBA" id="ARBA00022692"/>
    </source>
</evidence>
<dbReference type="PANTHER" id="PTHR33966">
    <property type="entry name" value="PROTEIN ODR-4 HOMOLOG"/>
    <property type="match status" value="1"/>
</dbReference>
<evidence type="ECO:0008006" key="10">
    <source>
        <dbReference type="Google" id="ProtNLM"/>
    </source>
</evidence>
<dbReference type="Pfam" id="PF14778">
    <property type="entry name" value="ODR4-like"/>
    <property type="match status" value="1"/>
</dbReference>
<comment type="caution">
    <text evidence="8">The sequence shown here is derived from an EMBL/GenBank/DDBJ whole genome shotgun (WGS) entry which is preliminary data.</text>
</comment>
<comment type="similarity">
    <text evidence="2">Belongs to the ODR-4 family.</text>
</comment>
<comment type="subcellular location">
    <subcellularLocation>
        <location evidence="1">Membrane</location>
    </subcellularLocation>
</comment>
<proteinExistence type="inferred from homology"/>
<feature type="transmembrane region" description="Helical" evidence="7">
    <location>
        <begin position="460"/>
        <end position="482"/>
    </location>
</feature>
<keyword evidence="4 7" id="KW-1133">Transmembrane helix</keyword>
<feature type="transmembrane region" description="Helical" evidence="7">
    <location>
        <begin position="271"/>
        <end position="287"/>
    </location>
</feature>
<gene>
    <name evidence="8" type="ORF">PIB30_076864</name>
</gene>
<evidence type="ECO:0000313" key="8">
    <source>
        <dbReference type="EMBL" id="MED6138695.1"/>
    </source>
</evidence>
<evidence type="ECO:0000256" key="5">
    <source>
        <dbReference type="ARBA" id="ARBA00023136"/>
    </source>
</evidence>
<feature type="compositionally biased region" description="Polar residues" evidence="6">
    <location>
        <begin position="54"/>
        <end position="63"/>
    </location>
</feature>
<evidence type="ECO:0000313" key="9">
    <source>
        <dbReference type="Proteomes" id="UP001341840"/>
    </source>
</evidence>
<sequence length="694" mass="76850">MVKAVVAEETRLKPLEDRLAQSSLPSEVGLVIGKFSSALDRAFVFDLIPTPNNDSGDPASSISEPEKKKGSKSDTSSLFIDKDWVAEHARQVSRMLVGGMKVVGIYVWISDGAFKNSTIVLCQTAKAVAEAAPIVETDWDERLLLHICYSPRRWNCRNCSLSSNITSSSLRPCDFKMGKVLNYLQTFKCMYNFTLRLPIFHDNASKLPSFSDVLRHAISLHAKELKGAQALIDGKLVVEGEPYSTDGVHEVELLLPFTCNTPFEAFRQKDVVGILFFGGLICSFAYLNSKEPISQAITDIKGDIIYSLQSRLDIICDEADADSGSGLDVDREAPEKVSTEKPVSQRVLHLLRKGCMLPFPRRVFAPWLAGIFVCDYLQPSDTFEVLKDHCSELLSMKAPTDVSTILELEKEALSIETKSFWDVAVPFSSAIPQPLDKSKTNDSRELRETKKSAKSGHINLVAAGLILLLSILLGFVISVAYLCTLKLRSEQLVLGEGVFTRVAKQALLSQNVTIHSPLFLTLQIQIQEHSKTVKKASSIVQKNQESKQSKQGNSSTTLLHHQTKINTAKSKGTITIKTIVKKNQGTGKKKQYDKSNRTRCNPSDVAKLLAKLSREQKTVVRDMGFGALENLSILNISKKMMMGLVDCFNTNDNSLRTTLGRIMLDATKIGHALELNARGSTYEKKIDNKKLTDE</sequence>
<dbReference type="InterPro" id="IPR029454">
    <property type="entry name" value="ODR-4-like"/>
</dbReference>
<keyword evidence="5 7" id="KW-0472">Membrane</keyword>
<dbReference type="Proteomes" id="UP001341840">
    <property type="component" value="Unassembled WGS sequence"/>
</dbReference>
<feature type="compositionally biased region" description="Polar residues" evidence="6">
    <location>
        <begin position="549"/>
        <end position="562"/>
    </location>
</feature>
<dbReference type="EMBL" id="JASCZI010061433">
    <property type="protein sequence ID" value="MED6138695.1"/>
    <property type="molecule type" value="Genomic_DNA"/>
</dbReference>
<evidence type="ECO:0000256" key="1">
    <source>
        <dbReference type="ARBA" id="ARBA00004370"/>
    </source>
</evidence>
<feature type="region of interest" description="Disordered" evidence="6">
    <location>
        <begin position="537"/>
        <end position="562"/>
    </location>
</feature>
<organism evidence="8 9">
    <name type="scientific">Stylosanthes scabra</name>
    <dbReference type="NCBI Taxonomy" id="79078"/>
    <lineage>
        <taxon>Eukaryota</taxon>
        <taxon>Viridiplantae</taxon>
        <taxon>Streptophyta</taxon>
        <taxon>Embryophyta</taxon>
        <taxon>Tracheophyta</taxon>
        <taxon>Spermatophyta</taxon>
        <taxon>Magnoliopsida</taxon>
        <taxon>eudicotyledons</taxon>
        <taxon>Gunneridae</taxon>
        <taxon>Pentapetalae</taxon>
        <taxon>rosids</taxon>
        <taxon>fabids</taxon>
        <taxon>Fabales</taxon>
        <taxon>Fabaceae</taxon>
        <taxon>Papilionoideae</taxon>
        <taxon>50 kb inversion clade</taxon>
        <taxon>dalbergioids sensu lato</taxon>
        <taxon>Dalbergieae</taxon>
        <taxon>Pterocarpus clade</taxon>
        <taxon>Stylosanthes</taxon>
    </lineage>
</organism>
<evidence type="ECO:0000256" key="7">
    <source>
        <dbReference type="SAM" id="Phobius"/>
    </source>
</evidence>